<evidence type="ECO:0000313" key="3">
    <source>
        <dbReference type="Proteomes" id="UP000000724"/>
    </source>
</evidence>
<dbReference type="VEuPathDB" id="FungiDB:PCH_Pc13g12460"/>
<dbReference type="OrthoDB" id="10590801at2759"/>
<accession>B6H5B7</accession>
<dbReference type="HOGENOM" id="CLU_2050401_0_0_1"/>
<keyword evidence="1" id="KW-0472">Membrane</keyword>
<evidence type="ECO:0000313" key="2">
    <source>
        <dbReference type="EMBL" id="CAP92315.1"/>
    </source>
</evidence>
<feature type="transmembrane region" description="Helical" evidence="1">
    <location>
        <begin position="12"/>
        <end position="32"/>
    </location>
</feature>
<organism evidence="2 3">
    <name type="scientific">Penicillium rubens (strain ATCC 28089 / DSM 1075 / NRRL 1951 / Wisconsin 54-1255)</name>
    <name type="common">Penicillium chrysogenum</name>
    <dbReference type="NCBI Taxonomy" id="500485"/>
    <lineage>
        <taxon>Eukaryota</taxon>
        <taxon>Fungi</taxon>
        <taxon>Dikarya</taxon>
        <taxon>Ascomycota</taxon>
        <taxon>Pezizomycotina</taxon>
        <taxon>Eurotiomycetes</taxon>
        <taxon>Eurotiomycetidae</taxon>
        <taxon>Eurotiales</taxon>
        <taxon>Aspergillaceae</taxon>
        <taxon>Penicillium</taxon>
        <taxon>Penicillium chrysogenum species complex</taxon>
    </lineage>
</organism>
<dbReference type="Proteomes" id="UP000000724">
    <property type="component" value="Contig Pc00c13"/>
</dbReference>
<dbReference type="AlphaFoldDB" id="B6H5B7"/>
<dbReference type="EMBL" id="AM920428">
    <property type="protein sequence ID" value="CAP92315.1"/>
    <property type="molecule type" value="Genomic_DNA"/>
</dbReference>
<gene>
    <name evidence="2" type="ORF">Pc13g12460</name>
    <name evidence="2" type="ORF">PCH_Pc13g12460</name>
</gene>
<reference evidence="2 3" key="1">
    <citation type="journal article" date="2008" name="Nat. Biotechnol.">
        <title>Genome sequencing and analysis of the filamentous fungus Penicillium chrysogenum.</title>
        <authorList>
            <person name="van den Berg M.A."/>
            <person name="Albang R."/>
            <person name="Albermann K."/>
            <person name="Badger J.H."/>
            <person name="Daran J.-M."/>
            <person name="Driessen A.J.M."/>
            <person name="Garcia-Estrada C."/>
            <person name="Fedorova N.D."/>
            <person name="Harris D.M."/>
            <person name="Heijne W.H.M."/>
            <person name="Joardar V.S."/>
            <person name="Kiel J.A.K.W."/>
            <person name="Kovalchuk A."/>
            <person name="Martin J.F."/>
            <person name="Nierman W.C."/>
            <person name="Nijland J.G."/>
            <person name="Pronk J.T."/>
            <person name="Roubos J.A."/>
            <person name="van der Klei I.J."/>
            <person name="van Peij N.N.M.E."/>
            <person name="Veenhuis M."/>
            <person name="von Doehren H."/>
            <person name="Wagner C."/>
            <person name="Wortman J.R."/>
            <person name="Bovenberg R.A.L."/>
        </authorList>
    </citation>
    <scope>NUCLEOTIDE SEQUENCE [LARGE SCALE GENOMIC DNA]</scope>
    <source>
        <strain evidence="3">ATCC 28089 / DSM 1075 / NRRL 1951 / Wisconsin 54-1255</strain>
    </source>
</reference>
<proteinExistence type="predicted"/>
<keyword evidence="3" id="KW-1185">Reference proteome</keyword>
<sequence length="120" mass="13621">MSMGELPNVPAATFIFPVGGIRCTATFTSWVVKELSRSLGRHQFHPSCFFSAEQLTIGTRPPGGSRCILKEHVDVNPEQCRKMRARSQRKKRLLMHFEKYKYRGARAPLVDDSAHDAMDK</sequence>
<keyword evidence="1" id="KW-1133">Transmembrane helix</keyword>
<evidence type="ECO:0000256" key="1">
    <source>
        <dbReference type="SAM" id="Phobius"/>
    </source>
</evidence>
<keyword evidence="1" id="KW-0812">Transmembrane</keyword>
<protein>
    <submittedName>
        <fullName evidence="2">Uncharacterized protein</fullName>
    </submittedName>
</protein>
<name>B6H5B7_PENRW</name>